<feature type="compositionally biased region" description="Basic and acidic residues" evidence="2">
    <location>
        <begin position="567"/>
        <end position="853"/>
    </location>
</feature>
<feature type="domain" description="C2H2-type" evidence="3">
    <location>
        <begin position="1444"/>
        <end position="1471"/>
    </location>
</feature>
<feature type="region of interest" description="Disordered" evidence="2">
    <location>
        <begin position="1905"/>
        <end position="1962"/>
    </location>
</feature>
<feature type="compositionally biased region" description="Polar residues" evidence="2">
    <location>
        <begin position="1870"/>
        <end position="1879"/>
    </location>
</feature>
<feature type="compositionally biased region" description="Polar residues" evidence="2">
    <location>
        <begin position="897"/>
        <end position="922"/>
    </location>
</feature>
<feature type="compositionally biased region" description="Low complexity" evidence="2">
    <location>
        <begin position="1691"/>
        <end position="1701"/>
    </location>
</feature>
<feature type="compositionally biased region" description="Basic and acidic residues" evidence="2">
    <location>
        <begin position="444"/>
        <end position="454"/>
    </location>
</feature>
<dbReference type="InterPro" id="IPR013087">
    <property type="entry name" value="Znf_C2H2_type"/>
</dbReference>
<feature type="compositionally biased region" description="Basic and acidic residues" evidence="2">
    <location>
        <begin position="481"/>
        <end position="496"/>
    </location>
</feature>
<feature type="region of interest" description="Disordered" evidence="2">
    <location>
        <begin position="87"/>
        <end position="538"/>
    </location>
</feature>
<evidence type="ECO:0000256" key="1">
    <source>
        <dbReference type="PROSITE-ProRule" id="PRU00042"/>
    </source>
</evidence>
<feature type="region of interest" description="Disordered" evidence="2">
    <location>
        <begin position="1613"/>
        <end position="1725"/>
    </location>
</feature>
<reference evidence="5 6" key="1">
    <citation type="submission" date="2025-08" db="UniProtKB">
        <authorList>
            <consortium name="RefSeq"/>
        </authorList>
    </citation>
    <scope>IDENTIFICATION</scope>
</reference>
<feature type="region of interest" description="Disordered" evidence="2">
    <location>
        <begin position="868"/>
        <end position="986"/>
    </location>
</feature>
<feature type="region of interest" description="Disordered" evidence="2">
    <location>
        <begin position="555"/>
        <end position="853"/>
    </location>
</feature>
<dbReference type="RefSeq" id="XP_036356503.1">
    <property type="nucleotide sequence ID" value="XM_036500610.1"/>
</dbReference>
<keyword evidence="1" id="KW-0862">Zinc</keyword>
<keyword evidence="1" id="KW-0863">Zinc-finger</keyword>
<evidence type="ECO:0000313" key="4">
    <source>
        <dbReference type="Proteomes" id="UP000515154"/>
    </source>
</evidence>
<feature type="compositionally biased region" description="Basic and acidic residues" evidence="2">
    <location>
        <begin position="101"/>
        <end position="121"/>
    </location>
</feature>
<feature type="domain" description="C2H2-type" evidence="3">
    <location>
        <begin position="1245"/>
        <end position="1266"/>
    </location>
</feature>
<feature type="compositionally biased region" description="Basic and acidic residues" evidence="2">
    <location>
        <begin position="401"/>
        <end position="420"/>
    </location>
</feature>
<organism evidence="4 5">
    <name type="scientific">Octopus sinensis</name>
    <name type="common">East Asian common octopus</name>
    <dbReference type="NCBI Taxonomy" id="2607531"/>
    <lineage>
        <taxon>Eukaryota</taxon>
        <taxon>Metazoa</taxon>
        <taxon>Spiralia</taxon>
        <taxon>Lophotrochozoa</taxon>
        <taxon>Mollusca</taxon>
        <taxon>Cephalopoda</taxon>
        <taxon>Coleoidea</taxon>
        <taxon>Octopodiformes</taxon>
        <taxon>Octopoda</taxon>
        <taxon>Incirrata</taxon>
        <taxon>Octopodidae</taxon>
        <taxon>Octopus</taxon>
    </lineage>
</organism>
<dbReference type="RefSeq" id="XP_029654641.1">
    <property type="nucleotide sequence ID" value="XM_029798781.2"/>
</dbReference>
<feature type="compositionally biased region" description="Polar residues" evidence="2">
    <location>
        <begin position="1709"/>
        <end position="1725"/>
    </location>
</feature>
<feature type="region of interest" description="Disordered" evidence="2">
    <location>
        <begin position="1306"/>
        <end position="1327"/>
    </location>
</feature>
<protein>
    <submittedName>
        <fullName evidence="5 6">Uncharacterized protein LOC115228118</fullName>
    </submittedName>
</protein>
<feature type="compositionally biased region" description="Polar residues" evidence="2">
    <location>
        <begin position="948"/>
        <end position="968"/>
    </location>
</feature>
<accession>A0A6P7U0Z1</accession>
<feature type="compositionally biased region" description="Low complexity" evidence="2">
    <location>
        <begin position="1932"/>
        <end position="1962"/>
    </location>
</feature>
<dbReference type="GO" id="GO:0008270">
    <property type="term" value="F:zinc ion binding"/>
    <property type="evidence" value="ECO:0007669"/>
    <property type="project" value="UniProtKB-KW"/>
</dbReference>
<feature type="compositionally biased region" description="Basic and acidic residues" evidence="2">
    <location>
        <begin position="969"/>
        <end position="983"/>
    </location>
</feature>
<feature type="compositionally biased region" description="Polar residues" evidence="2">
    <location>
        <begin position="555"/>
        <end position="564"/>
    </location>
</feature>
<keyword evidence="1" id="KW-0479">Metal-binding</keyword>
<sequence length="1962" mass="219030">MSEACELPPSKGSTVQRKPDSVIEQMLSTVQDGEPEEKHCLSYECDIILECKVCRNLFRVMQSFLNHKKANCLQYLISFDVPVPTKEKEIDKTTSENSRPTTKEKSEEIPPTKEPSPDKTISKTVPKSKGKAESSETSQVKPPAVSPKEVIPVENNDPMKLRNSRKRDVQQKDSIVSKKDNKDTVSQKQDSSHKKESSAQKKNVSVHKKDSTSDKRDSSTTKRQSLSEQKDTTPQKRNSSSHRRDSPPQKRDSSSHRRESSSHRRDSSSHKRDSSVHKRDSSSEKREITHKKDLSSEKRETSQHRRERRESISAKEKQGSSSEKSTPHRKEPEKRGSLTPKKESSDKKRHAPPRKVNTNLKDGHEKMDVSNETSGGVEKMDVTVETRSVVAKNLSNQKGSSLEKMEIDDKKEASTMKQKDNLVQNNATVQKKDTVAEKNVVSTKKNDVSAKKNDVATQQNKDGGQVKEKSVAATIENKNTVSDKTDTTSQKDDVNLNKENNVVVNEEKSGVVTRKKDSIPEKKVVATETKSPSHHEKPFAIGKKVVIVEKKTVATETKQTSNQERVVVAEKNDSSVQKKDMATETKSVQKKESNVEKKDMATETKSVEKKDSGVQKKDMATETKSVEKKDSAVEKKDMATETKSVQKKDSGVEKKDMAIGTRSVEKKDSAVEKKDMATGTRSVEKKDSGVEKKDMAIGTRSVEKKDSGVEKKDMAIGTRSVEKKDSGVEKKDMAIGTRSVEKKGSGVEKKDMAIGTRSVEKKDSSIQKKDMATETKSVEKKDSSVLKKDMATETKSVEKKESNVQKKDMATETRSVEKKDSGIQKKDMATETKSVVDRKQSSVQKKDMATDTKDSHLIIDGKKVLLTKETGAQGDNVVGEKDASAGKSKENNEVLPKTSTNSEMTTEQVAAVSSASTANQTEPSDKKLATIQKELVENKDADKKIGLNQDSNSKVLNEPQNISIPNTSELKDVNEDNKNDASDKLNPLIAGVLDAYQRFKDKTQSQPKVEDPASKTNELNTVPDANEDKKDQSEKGAEGPGATEKDAASDKSKPSGELDLDNKDLNDPERYELRNRLRCPDCGLELTNMTKLANHMSKHLAESKGHFVCPICQKETRLESFSDLILHLRDPHFLKDKQLLPMWRNLMKNCWVDEQDMSASFPVIEAVKRSERSSEDAVPEKNYKCPYCRRKPKILRYFSGLIGHLRSAHGLKRHQIQKIQTKLRKTSVVEVVHKKEIESTRRMLFKCSFCSKTFRKKATIKLHVKTCKKRTTVSVKETKNKKPRGRPKTFTKIVSYKSKIDHKLGERSDIGPKAASNSELLGDNRPAPMTGAALHSNYMESQSAANRDMEHCVDVNLIQPVKLETFWVSKTPGKPSECVKSTVTNLEKLCQTPSKIFKSELTKIGNFQCYSCKRYYSVRQHFERHVQLCTQNRKIEEISDFQALRCLECNQSFSYLQHLKRHAAKHLGLDRFRCKLCNYSSYYWSDTKCHLTSHKDIDFRSPEYYIVSVSSSEYTSPPEMSNYYGYQGKKIDRSQTVLKRRHEPSQASSGSGVVKTLVLTEQDGMLKVVSDPNQIAKMVGQQGSPPLKRLRIATDVTQSPAIMKALPEIQKAIMTPSPEKRESTLLTKNLPSPTLSDPTPSAEQFEPATDPDKQHQSWVRKPLKDPDAQPFTWDDDEEEETMMESTPIKASNNSNTTSSTPDNKDDTNKLLSTDNLKKSPNSNNAASIDETLKAVSTIAVTEEKPIPDQFSEPPKLKKEIPVETVRCTVRDIKMEDNLQMPSISGPEVAVNSSSTASDTVMTVMFNENNDMILVSPNSSNSNSSSQGSTPHKEFFRVSHPVLSQVISSSQSSSSHSSYISTSHSKPAVSSVMSKTSTKPLNKPKTMWDMQHKNALRRLPTRGLVSNSTLSFPSASRRVTKVPDPSPTPVTATTFVSVTTESNSTSVNTSTTSSQSQSIPTTK</sequence>
<feature type="compositionally biased region" description="Basic and acidic residues" evidence="2">
    <location>
        <begin position="923"/>
        <end position="945"/>
    </location>
</feature>
<feature type="compositionally biased region" description="Basic and acidic residues" evidence="2">
    <location>
        <begin position="207"/>
        <end position="220"/>
    </location>
</feature>
<feature type="compositionally biased region" description="Basic and acidic residues" evidence="2">
    <location>
        <begin position="878"/>
        <end position="892"/>
    </location>
</feature>
<feature type="compositionally biased region" description="Basic and acidic residues" evidence="2">
    <location>
        <begin position="166"/>
        <end position="199"/>
    </location>
</feature>
<feature type="compositionally biased region" description="Acidic residues" evidence="2">
    <location>
        <begin position="1673"/>
        <end position="1682"/>
    </location>
</feature>
<feature type="compositionally biased region" description="Basic and acidic residues" evidence="2">
    <location>
        <begin position="1002"/>
        <end position="1013"/>
    </location>
</feature>
<dbReference type="Proteomes" id="UP000515154">
    <property type="component" value="Linkage group LG2"/>
</dbReference>
<feature type="compositionally biased region" description="Low complexity" evidence="2">
    <location>
        <begin position="1630"/>
        <end position="1641"/>
    </location>
</feature>
<feature type="compositionally biased region" description="Basic and acidic residues" evidence="2">
    <location>
        <begin position="1026"/>
        <end position="1067"/>
    </location>
</feature>
<dbReference type="SMART" id="SM00355">
    <property type="entry name" value="ZnF_C2H2"/>
    <property type="match status" value="7"/>
</dbReference>
<evidence type="ECO:0000259" key="3">
    <source>
        <dbReference type="PROSITE" id="PS50157"/>
    </source>
</evidence>
<feature type="compositionally biased region" description="Basic and acidic residues" evidence="2">
    <location>
        <begin position="242"/>
        <end position="318"/>
    </location>
</feature>
<evidence type="ECO:0000313" key="6">
    <source>
        <dbReference type="RefSeq" id="XP_036356503.1"/>
    </source>
</evidence>
<feature type="region of interest" description="Disordered" evidence="2">
    <location>
        <begin position="1846"/>
        <end position="1884"/>
    </location>
</feature>
<feature type="region of interest" description="Disordered" evidence="2">
    <location>
        <begin position="1002"/>
        <end position="1067"/>
    </location>
</feature>
<feature type="compositionally biased region" description="Basic and acidic residues" evidence="2">
    <location>
        <begin position="505"/>
        <end position="538"/>
    </location>
</feature>
<keyword evidence="4" id="KW-1185">Reference proteome</keyword>
<dbReference type="PROSITE" id="PS00028">
    <property type="entry name" value="ZINC_FINGER_C2H2_1"/>
    <property type="match status" value="2"/>
</dbReference>
<dbReference type="PROSITE" id="PS50157">
    <property type="entry name" value="ZINC_FINGER_C2H2_2"/>
    <property type="match status" value="3"/>
</dbReference>
<name>A0A6P7U0Z1_9MOLL</name>
<dbReference type="Gene3D" id="3.30.160.60">
    <property type="entry name" value="Classic Zinc Finger"/>
    <property type="match status" value="3"/>
</dbReference>
<proteinExistence type="predicted"/>
<feature type="domain" description="C2H2-type" evidence="3">
    <location>
        <begin position="1077"/>
        <end position="1104"/>
    </location>
</feature>
<dbReference type="SUPFAM" id="SSF57667">
    <property type="entry name" value="beta-beta-alpha zinc fingers"/>
    <property type="match status" value="2"/>
</dbReference>
<feature type="compositionally biased region" description="Low complexity" evidence="2">
    <location>
        <begin position="1846"/>
        <end position="1864"/>
    </location>
</feature>
<evidence type="ECO:0000313" key="5">
    <source>
        <dbReference type="RefSeq" id="XP_029654641.1"/>
    </source>
</evidence>
<dbReference type="InterPro" id="IPR036236">
    <property type="entry name" value="Znf_C2H2_sf"/>
</dbReference>
<gene>
    <name evidence="5 6" type="primary">LOC115228118</name>
</gene>
<dbReference type="KEGG" id="osn:115228118"/>
<feature type="compositionally biased region" description="Basic and acidic residues" evidence="2">
    <location>
        <begin position="325"/>
        <end position="346"/>
    </location>
</feature>
<evidence type="ECO:0000256" key="2">
    <source>
        <dbReference type="SAM" id="MobiDB-lite"/>
    </source>
</evidence>